<organism evidence="2">
    <name type="scientific">Anguilla anguilla</name>
    <name type="common">European freshwater eel</name>
    <name type="synonym">Muraena anguilla</name>
    <dbReference type="NCBI Taxonomy" id="7936"/>
    <lineage>
        <taxon>Eukaryota</taxon>
        <taxon>Metazoa</taxon>
        <taxon>Chordata</taxon>
        <taxon>Craniata</taxon>
        <taxon>Vertebrata</taxon>
        <taxon>Euteleostomi</taxon>
        <taxon>Actinopterygii</taxon>
        <taxon>Neopterygii</taxon>
        <taxon>Teleostei</taxon>
        <taxon>Anguilliformes</taxon>
        <taxon>Anguillidae</taxon>
        <taxon>Anguilla</taxon>
    </lineage>
</organism>
<dbReference type="EMBL" id="GBXM01093446">
    <property type="protein sequence ID" value="JAH15131.1"/>
    <property type="molecule type" value="Transcribed_RNA"/>
</dbReference>
<feature type="region of interest" description="Disordered" evidence="1">
    <location>
        <begin position="1"/>
        <end position="30"/>
    </location>
</feature>
<evidence type="ECO:0000256" key="1">
    <source>
        <dbReference type="SAM" id="MobiDB-lite"/>
    </source>
</evidence>
<reference evidence="2" key="1">
    <citation type="submission" date="2014-11" db="EMBL/GenBank/DDBJ databases">
        <authorList>
            <person name="Amaro Gonzalez C."/>
        </authorList>
    </citation>
    <scope>NUCLEOTIDE SEQUENCE</scope>
</reference>
<reference evidence="2" key="2">
    <citation type="journal article" date="2015" name="Fish Shellfish Immunol.">
        <title>Early steps in the European eel (Anguilla anguilla)-Vibrio vulnificus interaction in the gills: Role of the RtxA13 toxin.</title>
        <authorList>
            <person name="Callol A."/>
            <person name="Pajuelo D."/>
            <person name="Ebbesson L."/>
            <person name="Teles M."/>
            <person name="MacKenzie S."/>
            <person name="Amaro C."/>
        </authorList>
    </citation>
    <scope>NUCLEOTIDE SEQUENCE</scope>
</reference>
<accession>A0A0E9QE23</accession>
<proteinExistence type="predicted"/>
<sequence>MLTGVLGKRVMTLTEPGGGQPRKGPFEDQG</sequence>
<evidence type="ECO:0000313" key="2">
    <source>
        <dbReference type="EMBL" id="JAH15131.1"/>
    </source>
</evidence>
<dbReference type="AlphaFoldDB" id="A0A0E9QE23"/>
<name>A0A0E9QE23_ANGAN</name>
<protein>
    <submittedName>
        <fullName evidence="2">Uncharacterized protein</fullName>
    </submittedName>
</protein>